<dbReference type="Proteomes" id="UP001626536">
    <property type="component" value="Chromosome"/>
</dbReference>
<keyword evidence="2" id="KW-1185">Reference proteome</keyword>
<gene>
    <name evidence="1" type="ORF">RZS28_11860</name>
</gene>
<evidence type="ECO:0000313" key="1">
    <source>
        <dbReference type="EMBL" id="WOJ88518.1"/>
    </source>
</evidence>
<reference evidence="1 2" key="1">
    <citation type="submission" date="2023-10" db="EMBL/GenBank/DDBJ databases">
        <title>Novel methanotroph of the genus Methylocapsa from a subarctic wetland.</title>
        <authorList>
            <person name="Belova S.E."/>
            <person name="Oshkin I.Y."/>
            <person name="Miroshnikov K."/>
            <person name="Dedysh S.N."/>
        </authorList>
    </citation>
    <scope>NUCLEOTIDE SEQUENCE [LARGE SCALE GENOMIC DNA]</scope>
    <source>
        <strain evidence="1 2">RX1</strain>
    </source>
</reference>
<proteinExistence type="predicted"/>
<dbReference type="Pfam" id="PF05120">
    <property type="entry name" value="GvpG"/>
    <property type="match status" value="1"/>
</dbReference>
<evidence type="ECO:0000313" key="2">
    <source>
        <dbReference type="Proteomes" id="UP001626536"/>
    </source>
</evidence>
<dbReference type="RefSeq" id="WP_407337955.1">
    <property type="nucleotide sequence ID" value="NZ_CP136862.1"/>
</dbReference>
<name>A0ABZ0HPF4_9HYPH</name>
<dbReference type="InterPro" id="IPR007804">
    <property type="entry name" value="GvpG"/>
</dbReference>
<protein>
    <submittedName>
        <fullName evidence="1">Gas vesicle protein GvpG</fullName>
    </submittedName>
</protein>
<organism evidence="1 2">
    <name type="scientific">Methylocapsa polymorpha</name>
    <dbReference type="NCBI Taxonomy" id="3080828"/>
    <lineage>
        <taxon>Bacteria</taxon>
        <taxon>Pseudomonadati</taxon>
        <taxon>Pseudomonadota</taxon>
        <taxon>Alphaproteobacteria</taxon>
        <taxon>Hyphomicrobiales</taxon>
        <taxon>Beijerinckiaceae</taxon>
        <taxon>Methylocapsa</taxon>
    </lineage>
</organism>
<accession>A0ABZ0HPF4</accession>
<sequence>MFIIDDLLAAPARGLMFVLKKIDEAVQQELEAEERAIMADLTALHRGLDSGAITEEQFDAREQDLLGRLDRLHGEDGGDARNDARS</sequence>
<dbReference type="EMBL" id="CP136862">
    <property type="protein sequence ID" value="WOJ88518.1"/>
    <property type="molecule type" value="Genomic_DNA"/>
</dbReference>